<keyword evidence="1" id="KW-0677">Repeat</keyword>
<feature type="compositionally biased region" description="Polar residues" evidence="4">
    <location>
        <begin position="10"/>
        <end position="21"/>
    </location>
</feature>
<proteinExistence type="predicted"/>
<organism evidence="6 7">
    <name type="scientific">Calypte anna</name>
    <name type="common">Anna's hummingbird</name>
    <name type="synonym">Archilochus anna</name>
    <dbReference type="NCBI Taxonomy" id="9244"/>
    <lineage>
        <taxon>Eukaryota</taxon>
        <taxon>Metazoa</taxon>
        <taxon>Chordata</taxon>
        <taxon>Craniata</taxon>
        <taxon>Vertebrata</taxon>
        <taxon>Euteleostomi</taxon>
        <taxon>Archelosauria</taxon>
        <taxon>Archosauria</taxon>
        <taxon>Dinosauria</taxon>
        <taxon>Saurischia</taxon>
        <taxon>Theropoda</taxon>
        <taxon>Coelurosauria</taxon>
        <taxon>Aves</taxon>
        <taxon>Neognathae</taxon>
        <taxon>Neoaves</taxon>
        <taxon>Strisores</taxon>
        <taxon>Apodiformes</taxon>
        <taxon>Trochilidae</taxon>
        <taxon>Calypte</taxon>
    </lineage>
</organism>
<comment type="caution">
    <text evidence="3">Lacks conserved residue(s) required for the propagation of feature annotation.</text>
</comment>
<evidence type="ECO:0000313" key="6">
    <source>
        <dbReference type="EMBL" id="KFP04446.1"/>
    </source>
</evidence>
<dbReference type="InterPro" id="IPR000859">
    <property type="entry name" value="CUB_dom"/>
</dbReference>
<dbReference type="CDD" id="cd00041">
    <property type="entry name" value="CUB"/>
    <property type="match status" value="1"/>
</dbReference>
<dbReference type="PROSITE" id="PS01180">
    <property type="entry name" value="CUB"/>
    <property type="match status" value="1"/>
</dbReference>
<keyword evidence="7" id="KW-1185">Reference proteome</keyword>
<evidence type="ECO:0000256" key="3">
    <source>
        <dbReference type="PROSITE-ProRule" id="PRU00059"/>
    </source>
</evidence>
<protein>
    <submittedName>
        <fullName evidence="6">Discoidin, CUB and LCCL domain-containing protein 2</fullName>
    </submittedName>
</protein>
<name>A0A091IXZ1_CALAN</name>
<feature type="domain" description="CUB" evidence="5">
    <location>
        <begin position="4"/>
        <end position="77"/>
    </location>
</feature>
<evidence type="ECO:0000256" key="4">
    <source>
        <dbReference type="SAM" id="MobiDB-lite"/>
    </source>
</evidence>
<sequence length="77" mass="7991">GDGCGHKLLTPQSGTLSSKNYPGTYPNHSTCSWGLQSPPGTSLLLTFGDIDLEPSERCAHSSLRLADPQAGTAYGNG</sequence>
<feature type="region of interest" description="Disordered" evidence="4">
    <location>
        <begin position="1"/>
        <end position="21"/>
    </location>
</feature>
<dbReference type="AlphaFoldDB" id="A0A091IXZ1"/>
<keyword evidence="2 3" id="KW-1015">Disulfide bond</keyword>
<dbReference type="EMBL" id="KL218362">
    <property type="protein sequence ID" value="KFP04446.1"/>
    <property type="molecule type" value="Genomic_DNA"/>
</dbReference>
<evidence type="ECO:0000313" key="7">
    <source>
        <dbReference type="Proteomes" id="UP000054308"/>
    </source>
</evidence>
<evidence type="ECO:0000256" key="2">
    <source>
        <dbReference type="ARBA" id="ARBA00023157"/>
    </source>
</evidence>
<reference evidence="6 7" key="1">
    <citation type="submission" date="2014-04" db="EMBL/GenBank/DDBJ databases">
        <title>Genome evolution of avian class.</title>
        <authorList>
            <person name="Zhang G."/>
            <person name="Li C."/>
        </authorList>
    </citation>
    <scope>NUCLEOTIDE SEQUENCE [LARGE SCALE GENOMIC DNA]</scope>
    <source>
        <strain evidence="6">BGI_N300</strain>
    </source>
</reference>
<dbReference type="SUPFAM" id="SSF49854">
    <property type="entry name" value="Spermadhesin, CUB domain"/>
    <property type="match status" value="1"/>
</dbReference>
<dbReference type="Proteomes" id="UP000054308">
    <property type="component" value="Unassembled WGS sequence"/>
</dbReference>
<accession>A0A091IXZ1</accession>
<feature type="non-terminal residue" evidence="6">
    <location>
        <position position="77"/>
    </location>
</feature>
<evidence type="ECO:0000259" key="5">
    <source>
        <dbReference type="PROSITE" id="PS01180"/>
    </source>
</evidence>
<feature type="disulfide bond" evidence="3">
    <location>
        <begin position="4"/>
        <end position="31"/>
    </location>
</feature>
<gene>
    <name evidence="6" type="ORF">N300_09402</name>
</gene>
<feature type="non-terminal residue" evidence="6">
    <location>
        <position position="1"/>
    </location>
</feature>
<dbReference type="Gene3D" id="2.60.120.290">
    <property type="entry name" value="Spermadhesin, CUB domain"/>
    <property type="match status" value="1"/>
</dbReference>
<dbReference type="InterPro" id="IPR035914">
    <property type="entry name" value="Sperma_CUB_dom_sf"/>
</dbReference>
<dbReference type="Pfam" id="PF00431">
    <property type="entry name" value="CUB"/>
    <property type="match status" value="1"/>
</dbReference>
<dbReference type="PANTHER" id="PTHR24251">
    <property type="entry name" value="OVOCHYMASE-RELATED"/>
    <property type="match status" value="1"/>
</dbReference>
<evidence type="ECO:0000256" key="1">
    <source>
        <dbReference type="ARBA" id="ARBA00022737"/>
    </source>
</evidence>